<comment type="similarity">
    <text evidence="1">Belongs to the aegerolysin family.</text>
</comment>
<dbReference type="Pfam" id="PF06355">
    <property type="entry name" value="Aegerolysin"/>
    <property type="match status" value="1"/>
</dbReference>
<dbReference type="PIRSF" id="PIRSF007951">
    <property type="entry name" value="Hemolysin, aegerolysin type"/>
    <property type="match status" value="1"/>
</dbReference>
<sequence length="134" mass="14385">MAYGQWVYILIQSKIASGNISVKNVNIMWGKFYKYDDKDNEISPQDVGNIVIPSNGSAGIASCGRSDAASGTEGTFDLYDGDVKICNIYWSDPWGGSTNIFTVSNVNDSYIVQATGATLEGGPLGNVNVRIGKF</sequence>
<reference evidence="2" key="1">
    <citation type="journal article" date="2021" name="Nat. Commun.">
        <title>Genetic determinants of endophytism in the Arabidopsis root mycobiome.</title>
        <authorList>
            <person name="Mesny F."/>
            <person name="Miyauchi S."/>
            <person name="Thiergart T."/>
            <person name="Pickel B."/>
            <person name="Atanasova L."/>
            <person name="Karlsson M."/>
            <person name="Huettel B."/>
            <person name="Barry K.W."/>
            <person name="Haridas S."/>
            <person name="Chen C."/>
            <person name="Bauer D."/>
            <person name="Andreopoulos W."/>
            <person name="Pangilinan J."/>
            <person name="LaButti K."/>
            <person name="Riley R."/>
            <person name="Lipzen A."/>
            <person name="Clum A."/>
            <person name="Drula E."/>
            <person name="Henrissat B."/>
            <person name="Kohler A."/>
            <person name="Grigoriev I.V."/>
            <person name="Martin F.M."/>
            <person name="Hacquard S."/>
        </authorList>
    </citation>
    <scope>NUCLEOTIDE SEQUENCE</scope>
    <source>
        <strain evidence="2">MPI-SDFR-AT-0068</strain>
    </source>
</reference>
<comment type="caution">
    <text evidence="2">The sequence shown here is derived from an EMBL/GenBank/DDBJ whole genome shotgun (WGS) entry which is preliminary data.</text>
</comment>
<protein>
    <submittedName>
        <fullName evidence="2">Aegerolysin type hemolysin</fullName>
    </submittedName>
</protein>
<evidence type="ECO:0000313" key="3">
    <source>
        <dbReference type="Proteomes" id="UP000813427"/>
    </source>
</evidence>
<name>A0A8K0W609_9HYPO</name>
<organism evidence="2 3">
    <name type="scientific">Fusarium tricinctum</name>
    <dbReference type="NCBI Taxonomy" id="61284"/>
    <lineage>
        <taxon>Eukaryota</taxon>
        <taxon>Fungi</taxon>
        <taxon>Dikarya</taxon>
        <taxon>Ascomycota</taxon>
        <taxon>Pezizomycotina</taxon>
        <taxon>Sordariomycetes</taxon>
        <taxon>Hypocreomycetidae</taxon>
        <taxon>Hypocreales</taxon>
        <taxon>Nectriaceae</taxon>
        <taxon>Fusarium</taxon>
        <taxon>Fusarium tricinctum species complex</taxon>
    </lineage>
</organism>
<proteinExistence type="inferred from homology"/>
<dbReference type="GO" id="GO:0019836">
    <property type="term" value="P:symbiont-mediated hemolysis of host erythrocyte"/>
    <property type="evidence" value="ECO:0007669"/>
    <property type="project" value="InterPro"/>
</dbReference>
<keyword evidence="3" id="KW-1185">Reference proteome</keyword>
<evidence type="ECO:0000313" key="2">
    <source>
        <dbReference type="EMBL" id="KAH7232772.1"/>
    </source>
</evidence>
<evidence type="ECO:0000256" key="1">
    <source>
        <dbReference type="ARBA" id="ARBA00010795"/>
    </source>
</evidence>
<accession>A0A8K0W609</accession>
<gene>
    <name evidence="2" type="ORF">BKA59DRAFT_534461</name>
</gene>
<dbReference type="AlphaFoldDB" id="A0A8K0W609"/>
<dbReference type="InterPro" id="IPR009413">
    <property type="entry name" value="Aegerolysin-typ"/>
</dbReference>
<dbReference type="Gene3D" id="2.60.270.50">
    <property type="match status" value="1"/>
</dbReference>
<dbReference type="EMBL" id="JAGPXF010000008">
    <property type="protein sequence ID" value="KAH7232772.1"/>
    <property type="molecule type" value="Genomic_DNA"/>
</dbReference>
<dbReference type="Proteomes" id="UP000813427">
    <property type="component" value="Unassembled WGS sequence"/>
</dbReference>
<dbReference type="OrthoDB" id="2727348at2759"/>